<dbReference type="SUPFAM" id="SSF48726">
    <property type="entry name" value="Immunoglobulin"/>
    <property type="match status" value="2"/>
</dbReference>
<evidence type="ECO:0000313" key="9">
    <source>
        <dbReference type="Proteomes" id="UP001497623"/>
    </source>
</evidence>
<dbReference type="Pfam" id="PF00047">
    <property type="entry name" value="ig"/>
    <property type="match status" value="1"/>
</dbReference>
<evidence type="ECO:0000256" key="4">
    <source>
        <dbReference type="SAM" id="MobiDB-lite"/>
    </source>
</evidence>
<dbReference type="InterPro" id="IPR003598">
    <property type="entry name" value="Ig_sub2"/>
</dbReference>
<dbReference type="GO" id="GO:0007156">
    <property type="term" value="P:homophilic cell adhesion via plasma membrane adhesion molecules"/>
    <property type="evidence" value="ECO:0007669"/>
    <property type="project" value="TreeGrafter"/>
</dbReference>
<dbReference type="InterPro" id="IPR050958">
    <property type="entry name" value="Cell_Adh-Cytoskel_Orgn"/>
</dbReference>
<dbReference type="SMART" id="SM00409">
    <property type="entry name" value="IG"/>
    <property type="match status" value="3"/>
</dbReference>
<dbReference type="PROSITE" id="PS50835">
    <property type="entry name" value="IG_LIKE"/>
    <property type="match status" value="2"/>
</dbReference>
<dbReference type="InterPro" id="IPR013151">
    <property type="entry name" value="Immunoglobulin_dom"/>
</dbReference>
<keyword evidence="5" id="KW-0812">Transmembrane</keyword>
<dbReference type="Gene3D" id="2.60.40.10">
    <property type="entry name" value="Immunoglobulins"/>
    <property type="match status" value="3"/>
</dbReference>
<feature type="transmembrane region" description="Helical" evidence="5">
    <location>
        <begin position="299"/>
        <end position="317"/>
    </location>
</feature>
<feature type="chain" id="PRO_5043472324" description="Ig-like domain-containing protein" evidence="6">
    <location>
        <begin position="19"/>
        <end position="373"/>
    </location>
</feature>
<proteinExistence type="predicted"/>
<feature type="non-terminal residue" evidence="8">
    <location>
        <position position="373"/>
    </location>
</feature>
<evidence type="ECO:0000256" key="5">
    <source>
        <dbReference type="SAM" id="Phobius"/>
    </source>
</evidence>
<name>A0AAV2QF24_MEGNR</name>
<feature type="transmembrane region" description="Helical" evidence="5">
    <location>
        <begin position="324"/>
        <end position="344"/>
    </location>
</feature>
<keyword evidence="5" id="KW-0472">Membrane</keyword>
<evidence type="ECO:0000256" key="6">
    <source>
        <dbReference type="SAM" id="SignalP"/>
    </source>
</evidence>
<sequence>MDIFKRITFLTLVCMCLGQVGMVLVKGAVVDEGESWAPHVSYSGRQFVIEGNELSITCTLTVFDQLKWMHDGKPIIAGEGGYSMREVPSSDGFVGSVLTVASTTKAHAGEYRCTSFNPRSHRVFVLTGDLNSAAEAAIKLRVGRKLSLVCNLTNIAEDDSSVEWIKDSQDEILKTGDKYTVSDVNNTLIIMSAVPDDAGAYECRTTSTSSPQVTKQFSVFFFQLRRMPKSLVVTEAGDIELKCLAKGKPIPTVQWLKDSVEIEKYRYTFQKSYFFKGIERISMFFKNLKNEKRPYPIHLLYSNVGLIFFCISSFLKIQRVYAPLYPLVGIVIEIVLLVIVIIFFERRRAKQEYEESDTDQGGPDIFGHAKRQQ</sequence>
<evidence type="ECO:0000256" key="3">
    <source>
        <dbReference type="ARBA" id="ARBA00023319"/>
    </source>
</evidence>
<dbReference type="CDD" id="cd00096">
    <property type="entry name" value="Ig"/>
    <property type="match status" value="1"/>
</dbReference>
<dbReference type="PANTHER" id="PTHR45080:SF8">
    <property type="entry name" value="IG-LIKE DOMAIN-CONTAINING PROTEIN"/>
    <property type="match status" value="1"/>
</dbReference>
<keyword evidence="3" id="KW-0393">Immunoglobulin domain</keyword>
<comment type="caution">
    <text evidence="8">The sequence shown here is derived from an EMBL/GenBank/DDBJ whole genome shotgun (WGS) entry which is preliminary data.</text>
</comment>
<keyword evidence="2" id="KW-1015">Disulfide bond</keyword>
<keyword evidence="1 6" id="KW-0732">Signal</keyword>
<reference evidence="8 9" key="1">
    <citation type="submission" date="2024-05" db="EMBL/GenBank/DDBJ databases">
        <authorList>
            <person name="Wallberg A."/>
        </authorList>
    </citation>
    <scope>NUCLEOTIDE SEQUENCE [LARGE SCALE GENOMIC DNA]</scope>
</reference>
<dbReference type="InterPro" id="IPR013098">
    <property type="entry name" value="Ig_I-set"/>
</dbReference>
<dbReference type="InterPro" id="IPR007110">
    <property type="entry name" value="Ig-like_dom"/>
</dbReference>
<feature type="domain" description="Ig-like" evidence="7">
    <location>
        <begin position="38"/>
        <end position="114"/>
    </location>
</feature>
<gene>
    <name evidence="8" type="ORF">MNOR_LOCUS10740</name>
</gene>
<feature type="region of interest" description="Disordered" evidence="4">
    <location>
        <begin position="353"/>
        <end position="373"/>
    </location>
</feature>
<dbReference type="Pfam" id="PF07679">
    <property type="entry name" value="I-set"/>
    <property type="match status" value="2"/>
</dbReference>
<evidence type="ECO:0000313" key="8">
    <source>
        <dbReference type="EMBL" id="CAL4078758.1"/>
    </source>
</evidence>
<dbReference type="Proteomes" id="UP001497623">
    <property type="component" value="Unassembled WGS sequence"/>
</dbReference>
<dbReference type="AlphaFoldDB" id="A0AAV2QF24"/>
<organism evidence="8 9">
    <name type="scientific">Meganyctiphanes norvegica</name>
    <name type="common">Northern krill</name>
    <name type="synonym">Thysanopoda norvegica</name>
    <dbReference type="NCBI Taxonomy" id="48144"/>
    <lineage>
        <taxon>Eukaryota</taxon>
        <taxon>Metazoa</taxon>
        <taxon>Ecdysozoa</taxon>
        <taxon>Arthropoda</taxon>
        <taxon>Crustacea</taxon>
        <taxon>Multicrustacea</taxon>
        <taxon>Malacostraca</taxon>
        <taxon>Eumalacostraca</taxon>
        <taxon>Eucarida</taxon>
        <taxon>Euphausiacea</taxon>
        <taxon>Euphausiidae</taxon>
        <taxon>Meganyctiphanes</taxon>
    </lineage>
</organism>
<dbReference type="EMBL" id="CAXKWB010005509">
    <property type="protein sequence ID" value="CAL4078758.1"/>
    <property type="molecule type" value="Genomic_DNA"/>
</dbReference>
<dbReference type="InterPro" id="IPR013783">
    <property type="entry name" value="Ig-like_fold"/>
</dbReference>
<evidence type="ECO:0000259" key="7">
    <source>
        <dbReference type="PROSITE" id="PS50835"/>
    </source>
</evidence>
<dbReference type="InterPro" id="IPR003599">
    <property type="entry name" value="Ig_sub"/>
</dbReference>
<dbReference type="InterPro" id="IPR036179">
    <property type="entry name" value="Ig-like_dom_sf"/>
</dbReference>
<accession>A0AAV2QF24</accession>
<dbReference type="GO" id="GO:0005886">
    <property type="term" value="C:plasma membrane"/>
    <property type="evidence" value="ECO:0007669"/>
    <property type="project" value="TreeGrafter"/>
</dbReference>
<dbReference type="SMART" id="SM00408">
    <property type="entry name" value="IGc2"/>
    <property type="match status" value="2"/>
</dbReference>
<evidence type="ECO:0000256" key="2">
    <source>
        <dbReference type="ARBA" id="ARBA00023157"/>
    </source>
</evidence>
<feature type="domain" description="Ig-like" evidence="7">
    <location>
        <begin position="118"/>
        <end position="214"/>
    </location>
</feature>
<dbReference type="PANTHER" id="PTHR45080">
    <property type="entry name" value="CONTACTIN 5"/>
    <property type="match status" value="1"/>
</dbReference>
<feature type="signal peptide" evidence="6">
    <location>
        <begin position="1"/>
        <end position="18"/>
    </location>
</feature>
<keyword evidence="5" id="KW-1133">Transmembrane helix</keyword>
<evidence type="ECO:0000256" key="1">
    <source>
        <dbReference type="ARBA" id="ARBA00022729"/>
    </source>
</evidence>
<keyword evidence="9" id="KW-1185">Reference proteome</keyword>
<protein>
    <recommendedName>
        <fullName evidence="7">Ig-like domain-containing protein</fullName>
    </recommendedName>
</protein>